<dbReference type="InterPro" id="IPR002830">
    <property type="entry name" value="UbiD"/>
</dbReference>
<organism evidence="5 6">
    <name type="scientific">Nocardia uniformis</name>
    <dbReference type="NCBI Taxonomy" id="53432"/>
    <lineage>
        <taxon>Bacteria</taxon>
        <taxon>Bacillati</taxon>
        <taxon>Actinomycetota</taxon>
        <taxon>Actinomycetes</taxon>
        <taxon>Mycobacteriales</taxon>
        <taxon>Nocardiaceae</taxon>
        <taxon>Nocardia</taxon>
    </lineage>
</organism>
<feature type="region of interest" description="Disordered" evidence="1">
    <location>
        <begin position="409"/>
        <end position="437"/>
    </location>
</feature>
<dbReference type="GO" id="GO:0016831">
    <property type="term" value="F:carboxy-lyase activity"/>
    <property type="evidence" value="ECO:0007669"/>
    <property type="project" value="InterPro"/>
</dbReference>
<feature type="domain" description="3-octaprenyl-4-hydroxybenzoate carboxy-lyase-like Rift-related" evidence="2">
    <location>
        <begin position="107"/>
        <end position="300"/>
    </location>
</feature>
<evidence type="ECO:0000313" key="6">
    <source>
        <dbReference type="Proteomes" id="UP000586827"/>
    </source>
</evidence>
<sequence>MTYSDLSRRQDPHAFLEHYLATHPEDVLTVDDVITANQGVTGLIYELAARGRDEMLLCRKVDGISTPVVSNMFASRRRIARMLDTQPEHLHEAFAARAAQPLPLRHVESGPILESVATDGEVDLSTVPMLRHFASDRAPYITSGVMVAEDPVTGVGNLSYHRSMIHSPNELATSLHSRGDLWRILRQYAELGRPMPVAMVIGGHPLFMLAASARVGYEVDERAIAGGLFGEPLEVVTTPKYGLAVPAWSDFVLEGTIDAAAYAEEGPFGEFSGYSSNRSTNNLMTVTAIMRRQRPILFDVEGGNTAEHLNLARIPRESEMAEKLKTRFPDVTAVHYPTSGTHFHCYVALRQRRPGQARQVMLGLLGWDPYVKTVIAVDSDIDISDDSAVLWALATHFQPHRDILTIGGLPGSPLDPSSTDDGTTSRMGLDATRGPGFEGKRIEVSEDALTRARTILTPTTSTGGTHE</sequence>
<dbReference type="InterPro" id="IPR049383">
    <property type="entry name" value="UbiD-like_N"/>
</dbReference>
<name>A0A849C4F1_9NOCA</name>
<dbReference type="Pfam" id="PF20695">
    <property type="entry name" value="UbiD_N"/>
    <property type="match status" value="1"/>
</dbReference>
<evidence type="ECO:0000313" key="5">
    <source>
        <dbReference type="EMBL" id="NNH71320.1"/>
    </source>
</evidence>
<proteinExistence type="predicted"/>
<reference evidence="5 6" key="1">
    <citation type="submission" date="2020-05" db="EMBL/GenBank/DDBJ databases">
        <title>MicrobeNet Type strains.</title>
        <authorList>
            <person name="Nicholson A.C."/>
        </authorList>
    </citation>
    <scope>NUCLEOTIDE SEQUENCE [LARGE SCALE GENOMIC DNA]</scope>
    <source>
        <strain evidence="5 6">JCM 3224</strain>
    </source>
</reference>
<dbReference type="InterPro" id="IPR049381">
    <property type="entry name" value="UbiD-like_C"/>
</dbReference>
<feature type="compositionally biased region" description="Polar residues" evidence="1">
    <location>
        <begin position="415"/>
        <end position="426"/>
    </location>
</feature>
<dbReference type="EMBL" id="JABELX010000005">
    <property type="protein sequence ID" value="NNH71320.1"/>
    <property type="molecule type" value="Genomic_DNA"/>
</dbReference>
<keyword evidence="6" id="KW-1185">Reference proteome</keyword>
<dbReference type="SUPFAM" id="SSF50475">
    <property type="entry name" value="FMN-binding split barrel"/>
    <property type="match status" value="1"/>
</dbReference>
<protein>
    <submittedName>
        <fullName evidence="5">UbiD family decarboxylase</fullName>
    </submittedName>
</protein>
<accession>A0A849C4F1</accession>
<gene>
    <name evidence="5" type="ORF">HLB23_15860</name>
</gene>
<evidence type="ECO:0000259" key="3">
    <source>
        <dbReference type="Pfam" id="PF20695"/>
    </source>
</evidence>
<dbReference type="Proteomes" id="UP000586827">
    <property type="component" value="Unassembled WGS sequence"/>
</dbReference>
<dbReference type="PANTHER" id="PTHR30108">
    <property type="entry name" value="3-OCTAPRENYL-4-HYDROXYBENZOATE CARBOXY-LYASE-RELATED"/>
    <property type="match status" value="1"/>
</dbReference>
<dbReference type="GO" id="GO:0005737">
    <property type="term" value="C:cytoplasm"/>
    <property type="evidence" value="ECO:0007669"/>
    <property type="project" value="TreeGrafter"/>
</dbReference>
<dbReference type="Gene3D" id="3.40.1670.10">
    <property type="entry name" value="UbiD C-terminal domain-like"/>
    <property type="match status" value="1"/>
</dbReference>
<dbReference type="NCBIfam" id="TIGR00148">
    <property type="entry name" value="UbiD family decarboxylase"/>
    <property type="match status" value="1"/>
</dbReference>
<dbReference type="PANTHER" id="PTHR30108:SF17">
    <property type="entry name" value="FERULIC ACID DECARBOXYLASE 1"/>
    <property type="match status" value="1"/>
</dbReference>
<dbReference type="RefSeq" id="WP_067520963.1">
    <property type="nucleotide sequence ID" value="NZ_JABELX010000005.1"/>
</dbReference>
<evidence type="ECO:0000259" key="4">
    <source>
        <dbReference type="Pfam" id="PF20696"/>
    </source>
</evidence>
<dbReference type="Pfam" id="PF20696">
    <property type="entry name" value="UbiD_C"/>
    <property type="match status" value="1"/>
</dbReference>
<feature type="domain" description="3-octaprenyl-4-hydroxybenzoate carboxy-lyase-like C-terminal" evidence="4">
    <location>
        <begin position="311"/>
        <end position="431"/>
    </location>
</feature>
<evidence type="ECO:0000256" key="1">
    <source>
        <dbReference type="SAM" id="MobiDB-lite"/>
    </source>
</evidence>
<feature type="domain" description="3-octaprenyl-4-hydroxybenzoate carboxy-lyase-like N-terminal" evidence="3">
    <location>
        <begin position="26"/>
        <end position="96"/>
    </location>
</feature>
<dbReference type="AlphaFoldDB" id="A0A849C4F1"/>
<dbReference type="Pfam" id="PF01977">
    <property type="entry name" value="UbiD"/>
    <property type="match status" value="1"/>
</dbReference>
<dbReference type="InterPro" id="IPR048304">
    <property type="entry name" value="UbiD_Rift_dom"/>
</dbReference>
<evidence type="ECO:0000259" key="2">
    <source>
        <dbReference type="Pfam" id="PF01977"/>
    </source>
</evidence>
<comment type="caution">
    <text evidence="5">The sequence shown here is derived from an EMBL/GenBank/DDBJ whole genome shotgun (WGS) entry which is preliminary data.</text>
</comment>
<dbReference type="SUPFAM" id="SSF143968">
    <property type="entry name" value="UbiD C-terminal domain-like"/>
    <property type="match status" value="1"/>
</dbReference>